<evidence type="ECO:0000256" key="1">
    <source>
        <dbReference type="SAM" id="SignalP"/>
    </source>
</evidence>
<organism evidence="2 3">
    <name type="scientific">Eiseniibacteriota bacterium</name>
    <dbReference type="NCBI Taxonomy" id="2212470"/>
    <lineage>
        <taxon>Bacteria</taxon>
        <taxon>Candidatus Eiseniibacteriota</taxon>
    </lineage>
</organism>
<accession>A0A538SDS9</accession>
<comment type="caution">
    <text evidence="2">The sequence shown here is derived from an EMBL/GenBank/DDBJ whole genome shotgun (WGS) entry which is preliminary data.</text>
</comment>
<name>A0A538SDS9_UNCEI</name>
<dbReference type="AlphaFoldDB" id="A0A538SDS9"/>
<keyword evidence="1" id="KW-0732">Signal</keyword>
<sequence>MIRRLLLLGTVLVSLALPGALPVHAARPSPGSAQTKECVVYVTRTGKRYHKAWCSSLRYSKLKTTKAEAERLGYTPCRRCGGSDCE</sequence>
<feature type="chain" id="PRO_5021913831" description="Ada DNA repair metal-binding domain-containing protein" evidence="1">
    <location>
        <begin position="26"/>
        <end position="86"/>
    </location>
</feature>
<proteinExistence type="predicted"/>
<evidence type="ECO:0000313" key="2">
    <source>
        <dbReference type="EMBL" id="TMQ49525.1"/>
    </source>
</evidence>
<gene>
    <name evidence="2" type="ORF">E6K71_04645</name>
</gene>
<dbReference type="InterPro" id="IPR035451">
    <property type="entry name" value="Ada-like_dom_sf"/>
</dbReference>
<evidence type="ECO:0008006" key="4">
    <source>
        <dbReference type="Google" id="ProtNLM"/>
    </source>
</evidence>
<reference evidence="2 3" key="1">
    <citation type="journal article" date="2019" name="Nat. Microbiol.">
        <title>Mediterranean grassland soil C-N compound turnover is dependent on rainfall and depth, and is mediated by genomically divergent microorganisms.</title>
        <authorList>
            <person name="Diamond S."/>
            <person name="Andeer P.F."/>
            <person name="Li Z."/>
            <person name="Crits-Christoph A."/>
            <person name="Burstein D."/>
            <person name="Anantharaman K."/>
            <person name="Lane K.R."/>
            <person name="Thomas B.C."/>
            <person name="Pan C."/>
            <person name="Northen T.R."/>
            <person name="Banfield J.F."/>
        </authorList>
    </citation>
    <scope>NUCLEOTIDE SEQUENCE [LARGE SCALE GENOMIC DNA]</scope>
    <source>
        <strain evidence="2">WS_1</strain>
    </source>
</reference>
<feature type="signal peptide" evidence="1">
    <location>
        <begin position="1"/>
        <end position="25"/>
    </location>
</feature>
<dbReference type="Proteomes" id="UP000316292">
    <property type="component" value="Unassembled WGS sequence"/>
</dbReference>
<dbReference type="EMBL" id="VBOR01000056">
    <property type="protein sequence ID" value="TMQ49525.1"/>
    <property type="molecule type" value="Genomic_DNA"/>
</dbReference>
<dbReference type="Gene3D" id="3.40.10.10">
    <property type="entry name" value="DNA Methylphosphotriester Repair Domain"/>
    <property type="match status" value="1"/>
</dbReference>
<evidence type="ECO:0000313" key="3">
    <source>
        <dbReference type="Proteomes" id="UP000316292"/>
    </source>
</evidence>
<dbReference type="SUPFAM" id="SSF57884">
    <property type="entry name" value="Ada DNA repair protein, N-terminal domain (N-Ada 10)"/>
    <property type="match status" value="1"/>
</dbReference>
<protein>
    <recommendedName>
        <fullName evidence="4">Ada DNA repair metal-binding domain-containing protein</fullName>
    </recommendedName>
</protein>